<evidence type="ECO:0000256" key="1">
    <source>
        <dbReference type="SAM" id="MobiDB-lite"/>
    </source>
</evidence>
<dbReference type="PANTHER" id="PTHR28535:SF1">
    <property type="entry name" value="PROTEIN ZGRF1"/>
    <property type="match status" value="1"/>
</dbReference>
<reference evidence="4 5" key="1">
    <citation type="journal article" date="2023" name="Life. Sci Alliance">
        <title>Evolutionary insights into 3D genome organization and epigenetic landscape of Vigna mungo.</title>
        <authorList>
            <person name="Junaid A."/>
            <person name="Singh B."/>
            <person name="Bhatia S."/>
        </authorList>
    </citation>
    <scope>NUCLEOTIDE SEQUENCE [LARGE SCALE GENOMIC DNA]</scope>
    <source>
        <strain evidence="4">Urdbean</strain>
    </source>
</reference>
<feature type="region of interest" description="Disordered" evidence="1">
    <location>
        <begin position="551"/>
        <end position="576"/>
    </location>
</feature>
<evidence type="ECO:0000259" key="3">
    <source>
        <dbReference type="Pfam" id="PF10382"/>
    </source>
</evidence>
<feature type="domain" description="5'-3' DNA helicase ZGRF1-like N-terminal" evidence="3">
    <location>
        <begin position="6"/>
        <end position="80"/>
    </location>
</feature>
<feature type="domain" description="5'-3' DNA helicase ZGRF1-like N-terminal" evidence="3">
    <location>
        <begin position="188"/>
        <end position="264"/>
    </location>
</feature>
<keyword evidence="5" id="KW-1185">Reference proteome</keyword>
<feature type="region of interest" description="Disordered" evidence="1">
    <location>
        <begin position="475"/>
        <end position="497"/>
    </location>
</feature>
<evidence type="ECO:0000256" key="2">
    <source>
        <dbReference type="SAM" id="Phobius"/>
    </source>
</evidence>
<feature type="domain" description="5'-3' DNA helicase ZGRF1-like N-terminal" evidence="3">
    <location>
        <begin position="311"/>
        <end position="387"/>
    </location>
</feature>
<evidence type="ECO:0000313" key="4">
    <source>
        <dbReference type="EMBL" id="WVZ26667.1"/>
    </source>
</evidence>
<dbReference type="PANTHER" id="PTHR28535">
    <property type="entry name" value="ZINC FINGER GRF-TYPE CONTAINING 1"/>
    <property type="match status" value="1"/>
</dbReference>
<feature type="compositionally biased region" description="Polar residues" evidence="1">
    <location>
        <begin position="481"/>
        <end position="497"/>
    </location>
</feature>
<feature type="transmembrane region" description="Helical" evidence="2">
    <location>
        <begin position="105"/>
        <end position="131"/>
    </location>
</feature>
<organism evidence="4 5">
    <name type="scientific">Vigna mungo</name>
    <name type="common">Black gram</name>
    <name type="synonym">Phaseolus mungo</name>
    <dbReference type="NCBI Taxonomy" id="3915"/>
    <lineage>
        <taxon>Eukaryota</taxon>
        <taxon>Viridiplantae</taxon>
        <taxon>Streptophyta</taxon>
        <taxon>Embryophyta</taxon>
        <taxon>Tracheophyta</taxon>
        <taxon>Spermatophyta</taxon>
        <taxon>Magnoliopsida</taxon>
        <taxon>eudicotyledons</taxon>
        <taxon>Gunneridae</taxon>
        <taxon>Pentapetalae</taxon>
        <taxon>rosids</taxon>
        <taxon>fabids</taxon>
        <taxon>Fabales</taxon>
        <taxon>Fabaceae</taxon>
        <taxon>Papilionoideae</taxon>
        <taxon>50 kb inversion clade</taxon>
        <taxon>NPAAA clade</taxon>
        <taxon>indigoferoid/millettioid clade</taxon>
        <taxon>Phaseoleae</taxon>
        <taxon>Vigna</taxon>
    </lineage>
</organism>
<dbReference type="GO" id="GO:0005634">
    <property type="term" value="C:nucleus"/>
    <property type="evidence" value="ECO:0007669"/>
    <property type="project" value="TreeGrafter"/>
</dbReference>
<dbReference type="InterPro" id="IPR052800">
    <property type="entry name" value="DNA_Repair_Helicase_ZGRF1"/>
</dbReference>
<dbReference type="GO" id="GO:0006302">
    <property type="term" value="P:double-strand break repair"/>
    <property type="evidence" value="ECO:0007669"/>
    <property type="project" value="TreeGrafter"/>
</dbReference>
<dbReference type="InterPro" id="IPR018838">
    <property type="entry name" value="ZGRF1-like_N"/>
</dbReference>
<accession>A0AAQ3PFK9</accession>
<keyword evidence="2" id="KW-1133">Transmembrane helix</keyword>
<gene>
    <name evidence="4" type="ORF">V8G54_005211</name>
</gene>
<dbReference type="Proteomes" id="UP001374535">
    <property type="component" value="Chromosome 1"/>
</dbReference>
<sequence>MGDSKRWTVTYTKHIKQKRKVYQDGFLELHTSTSKVSLYDECEKVLECRLLKNDETVISGESLVFNGYLVDIGDQEGEKKPECDLSVDRRSRSFSRFRTPGLNSLIYIIFLVKHFMSSILFAAYVFVYEIVQNIQERMRRRTSDVCGVLSVRHKKLSEVIVKIAEFKRRELVKYGSPKISQQAQNPSIEEWHVVYTTQVTQKAKKYHDGFLRLVLRGSCGAQITLFDTSKNVLDSRFLKKDDVIKPGESIAFDSYLIDIGEHQGGCSPDSKVLGDKFTNVEGTQTDIQKTYLQTDTHVTVEKRDILPLNLAWQVLYTTEITKKAKKYHDGFLHIEFCGSYGKQVVLYDLSKRPLQRRFLKKDEIIMTGESVYFDGHFVEVGEPEGSNHSPAKLSEGGNGDNVERRGHGQNGCRKVNPSSAKGKPPSELCLGKGSGLDCLVTEREDIKPNRITPPIKPLRDADQILAILQNPNLKPRESYVTGGQSPNGGQNTGDNVSATAAKSCQNLGDKESAAAAKSCQNIGDKESAATKSLDITLSGAACSGDSFQSTENVKLSHQPSQKDAQTNTNEKDSGYQSCFITNEEKSDKEFSCERETIPSFELGF</sequence>
<evidence type="ECO:0000313" key="5">
    <source>
        <dbReference type="Proteomes" id="UP001374535"/>
    </source>
</evidence>
<feature type="region of interest" description="Disordered" evidence="1">
    <location>
        <begin position="383"/>
        <end position="428"/>
    </location>
</feature>
<dbReference type="EMBL" id="CP144700">
    <property type="protein sequence ID" value="WVZ26667.1"/>
    <property type="molecule type" value="Genomic_DNA"/>
</dbReference>
<name>A0AAQ3PFK9_VIGMU</name>
<dbReference type="GO" id="GO:0035861">
    <property type="term" value="C:site of double-strand break"/>
    <property type="evidence" value="ECO:0007669"/>
    <property type="project" value="TreeGrafter"/>
</dbReference>
<proteinExistence type="predicted"/>
<keyword evidence="2" id="KW-0812">Transmembrane</keyword>
<protein>
    <recommendedName>
        <fullName evidence="3">5'-3' DNA helicase ZGRF1-like N-terminal domain-containing protein</fullName>
    </recommendedName>
</protein>
<keyword evidence="2" id="KW-0472">Membrane</keyword>
<dbReference type="Pfam" id="PF10382">
    <property type="entry name" value="ZGRF1-like_N"/>
    <property type="match status" value="3"/>
</dbReference>
<dbReference type="AlphaFoldDB" id="A0AAQ3PFK9"/>